<name>A0ACB9LUL1_BAUVA</name>
<sequence length="187" mass="21171">MEKSVESGGNASVYKGIGSRHFDLKKSFKFALRSLLTSCSKEEFYKAFPRFTNAEKEGLHRLFLQVITSLHENLEDEFESICLETQVAATLDSVEQIVEEQELDPLFSDKSNRGDVAKSLYAAKKTELQHLTRMVKLVEDRNHVTRAHVQRLKDGTQVLSGPSDAVKKFRSWNLNYGASNYDGVHDA</sequence>
<proteinExistence type="predicted"/>
<gene>
    <name evidence="1" type="ORF">L6164_027497</name>
</gene>
<dbReference type="Proteomes" id="UP000828941">
    <property type="component" value="Chromosome 11"/>
</dbReference>
<reference evidence="1 2" key="1">
    <citation type="journal article" date="2022" name="DNA Res.">
        <title>Chromosomal-level genome assembly of the orchid tree Bauhinia variegata (Leguminosae; Cercidoideae) supports the allotetraploid origin hypothesis of Bauhinia.</title>
        <authorList>
            <person name="Zhong Y."/>
            <person name="Chen Y."/>
            <person name="Zheng D."/>
            <person name="Pang J."/>
            <person name="Liu Y."/>
            <person name="Luo S."/>
            <person name="Meng S."/>
            <person name="Qian L."/>
            <person name="Wei D."/>
            <person name="Dai S."/>
            <person name="Zhou R."/>
        </authorList>
    </citation>
    <scope>NUCLEOTIDE SEQUENCE [LARGE SCALE GENOMIC DNA]</scope>
    <source>
        <strain evidence="1">BV-YZ2020</strain>
    </source>
</reference>
<evidence type="ECO:0000313" key="1">
    <source>
        <dbReference type="EMBL" id="KAI4314609.1"/>
    </source>
</evidence>
<comment type="caution">
    <text evidence="1">The sequence shown here is derived from an EMBL/GenBank/DDBJ whole genome shotgun (WGS) entry which is preliminary data.</text>
</comment>
<evidence type="ECO:0000313" key="2">
    <source>
        <dbReference type="Proteomes" id="UP000828941"/>
    </source>
</evidence>
<accession>A0ACB9LUL1</accession>
<protein>
    <submittedName>
        <fullName evidence="1">Uncharacterized protein</fullName>
    </submittedName>
</protein>
<dbReference type="EMBL" id="CM039436">
    <property type="protein sequence ID" value="KAI4314609.1"/>
    <property type="molecule type" value="Genomic_DNA"/>
</dbReference>
<organism evidence="1 2">
    <name type="scientific">Bauhinia variegata</name>
    <name type="common">Purple orchid tree</name>
    <name type="synonym">Phanera variegata</name>
    <dbReference type="NCBI Taxonomy" id="167791"/>
    <lineage>
        <taxon>Eukaryota</taxon>
        <taxon>Viridiplantae</taxon>
        <taxon>Streptophyta</taxon>
        <taxon>Embryophyta</taxon>
        <taxon>Tracheophyta</taxon>
        <taxon>Spermatophyta</taxon>
        <taxon>Magnoliopsida</taxon>
        <taxon>eudicotyledons</taxon>
        <taxon>Gunneridae</taxon>
        <taxon>Pentapetalae</taxon>
        <taxon>rosids</taxon>
        <taxon>fabids</taxon>
        <taxon>Fabales</taxon>
        <taxon>Fabaceae</taxon>
        <taxon>Cercidoideae</taxon>
        <taxon>Cercideae</taxon>
        <taxon>Bauhiniinae</taxon>
        <taxon>Bauhinia</taxon>
    </lineage>
</organism>
<keyword evidence="2" id="KW-1185">Reference proteome</keyword>